<sequence>MAFNDLCECLYSFIQRQMREVNGVIESNSGHTVFTDRGFGSASEAFNLPATNNFNVSNSTLVMTVFVVLMMTVLLIMRSNNSEDPAAEKRAGGRGPEGHDEKKDPGYLQ</sequence>
<name>A0A6T6XRR9_9EUKA</name>
<dbReference type="EMBL" id="HBEM01027976">
    <property type="protein sequence ID" value="CAD8460125.1"/>
    <property type="molecule type" value="Transcribed_RNA"/>
</dbReference>
<dbReference type="AlphaFoldDB" id="A0A6T6XRR9"/>
<feature type="transmembrane region" description="Helical" evidence="2">
    <location>
        <begin position="56"/>
        <end position="77"/>
    </location>
</feature>
<keyword evidence="2" id="KW-0812">Transmembrane</keyword>
<evidence type="ECO:0000256" key="1">
    <source>
        <dbReference type="SAM" id="MobiDB-lite"/>
    </source>
</evidence>
<accession>A0A6T6XRR9</accession>
<evidence type="ECO:0000313" key="4">
    <source>
        <dbReference type="EMBL" id="CAD8460125.1"/>
    </source>
</evidence>
<proteinExistence type="predicted"/>
<organism evidence="3">
    <name type="scientific">Amorphochlora amoebiformis</name>
    <dbReference type="NCBI Taxonomy" id="1561963"/>
    <lineage>
        <taxon>Eukaryota</taxon>
        <taxon>Sar</taxon>
        <taxon>Rhizaria</taxon>
        <taxon>Cercozoa</taxon>
        <taxon>Chlorarachniophyceae</taxon>
        <taxon>Amorphochlora</taxon>
    </lineage>
</organism>
<protein>
    <submittedName>
        <fullName evidence="3">Uncharacterized protein</fullName>
    </submittedName>
</protein>
<evidence type="ECO:0000313" key="3">
    <source>
        <dbReference type="EMBL" id="CAD8460124.1"/>
    </source>
</evidence>
<keyword evidence="2" id="KW-0472">Membrane</keyword>
<keyword evidence="2" id="KW-1133">Transmembrane helix</keyword>
<feature type="region of interest" description="Disordered" evidence="1">
    <location>
        <begin position="83"/>
        <end position="109"/>
    </location>
</feature>
<dbReference type="EMBL" id="HBEM01027975">
    <property type="protein sequence ID" value="CAD8460124.1"/>
    <property type="molecule type" value="Transcribed_RNA"/>
</dbReference>
<evidence type="ECO:0000256" key="2">
    <source>
        <dbReference type="SAM" id="Phobius"/>
    </source>
</evidence>
<feature type="compositionally biased region" description="Basic and acidic residues" evidence="1">
    <location>
        <begin position="86"/>
        <end position="109"/>
    </location>
</feature>
<reference evidence="3" key="1">
    <citation type="submission" date="2021-01" db="EMBL/GenBank/DDBJ databases">
        <authorList>
            <person name="Corre E."/>
            <person name="Pelletier E."/>
            <person name="Niang G."/>
            <person name="Scheremetjew M."/>
            <person name="Finn R."/>
            <person name="Kale V."/>
            <person name="Holt S."/>
            <person name="Cochrane G."/>
            <person name="Meng A."/>
            <person name="Brown T."/>
            <person name="Cohen L."/>
        </authorList>
    </citation>
    <scope>NUCLEOTIDE SEQUENCE</scope>
    <source>
        <strain evidence="3">CCMP2058</strain>
    </source>
</reference>
<gene>
    <name evidence="3" type="ORF">LAMO00422_LOCUS19082</name>
    <name evidence="4" type="ORF">LAMO00422_LOCUS19083</name>
</gene>